<protein>
    <recommendedName>
        <fullName evidence="3">XRE family transcriptional regulator</fullName>
    </recommendedName>
</protein>
<dbReference type="RefSeq" id="WP_382401122.1">
    <property type="nucleotide sequence ID" value="NZ_JBHSWH010000001.1"/>
</dbReference>
<organism evidence="1 2">
    <name type="scientific">Flexivirga alba</name>
    <dbReference type="NCBI Taxonomy" id="702742"/>
    <lineage>
        <taxon>Bacteria</taxon>
        <taxon>Bacillati</taxon>
        <taxon>Actinomycetota</taxon>
        <taxon>Actinomycetes</taxon>
        <taxon>Micrococcales</taxon>
        <taxon>Dermacoccaceae</taxon>
        <taxon>Flexivirga</taxon>
    </lineage>
</organism>
<evidence type="ECO:0000313" key="1">
    <source>
        <dbReference type="EMBL" id="MFC6705728.1"/>
    </source>
</evidence>
<evidence type="ECO:0008006" key="3">
    <source>
        <dbReference type="Google" id="ProtNLM"/>
    </source>
</evidence>
<reference evidence="2" key="1">
    <citation type="journal article" date="2019" name="Int. J. Syst. Evol. Microbiol.">
        <title>The Global Catalogue of Microorganisms (GCM) 10K type strain sequencing project: providing services to taxonomists for standard genome sequencing and annotation.</title>
        <authorList>
            <consortium name="The Broad Institute Genomics Platform"/>
            <consortium name="The Broad Institute Genome Sequencing Center for Infectious Disease"/>
            <person name="Wu L."/>
            <person name="Ma J."/>
        </authorList>
    </citation>
    <scope>NUCLEOTIDE SEQUENCE [LARGE SCALE GENOMIC DNA]</scope>
    <source>
        <strain evidence="2">CCUG 58127</strain>
    </source>
</reference>
<evidence type="ECO:0000313" key="2">
    <source>
        <dbReference type="Proteomes" id="UP001596298"/>
    </source>
</evidence>
<dbReference type="Proteomes" id="UP001596298">
    <property type="component" value="Unassembled WGS sequence"/>
</dbReference>
<comment type="caution">
    <text evidence="1">The sequence shown here is derived from an EMBL/GenBank/DDBJ whole genome shotgun (WGS) entry which is preliminary data.</text>
</comment>
<keyword evidence="2" id="KW-1185">Reference proteome</keyword>
<name>A0ABW2AG69_9MICO</name>
<accession>A0ABW2AG69</accession>
<gene>
    <name evidence="1" type="ORF">ACFQDH_10730</name>
</gene>
<dbReference type="EMBL" id="JBHSWH010000001">
    <property type="protein sequence ID" value="MFC6705728.1"/>
    <property type="molecule type" value="Genomic_DNA"/>
</dbReference>
<proteinExistence type="predicted"/>
<sequence length="515" mass="54748">MTWVPGRGRPVVIPEDTTPLRGVKVDARGRIAWLLRLSRLAAVPGPAGRFVEMLRAQGCALGPSTLCRYETGVEPVPTAVVLAYEKTLDLPAGSLLGVCLGIDRAFGPALAPEGPQNVSRTALSDALGEWEESMAAGSMAGTDWIHLADALTRPDGPLVPPSMLHCWVEQLVSETMRAVRHAYTTRSYALDLLLTDRATGRVVLDVVARAIAEPGAQSVSKVIPVLGNSRDPELLHWVVEHFAHSEGEQLWGAAYAMLAQICNGRMPAAFMPAIVRVVLDAATDGPERGEPAFHVAQRISADLTQRVVTRLGYYPAPTAAGARVQSPTALSTYRSAALQESGLDDPMLDRLLREALSPDFLERRHHSSTLLGVSPYRGIIVKVALEQVRTPSGPYAAEAAGHALGYLAVPGQRDQLVDLLETVPDSRGDMLVALARIGGVPDHVDLAGLAADPTLASTVVYAAGMSNHPDLALFATSPQLAGDQVQRNAIWWQQAGAAVYDVPTGVPSDCLSLAG</sequence>